<dbReference type="AlphaFoldDB" id="X1SWL0"/>
<gene>
    <name evidence="2" type="ORF">S12H4_12322</name>
</gene>
<evidence type="ECO:0000313" key="2">
    <source>
        <dbReference type="EMBL" id="GAI83501.1"/>
    </source>
</evidence>
<feature type="non-terminal residue" evidence="2">
    <location>
        <position position="1"/>
    </location>
</feature>
<dbReference type="EMBL" id="BARW01005810">
    <property type="protein sequence ID" value="GAI83501.1"/>
    <property type="molecule type" value="Genomic_DNA"/>
</dbReference>
<name>X1SWL0_9ZZZZ</name>
<reference evidence="2" key="1">
    <citation type="journal article" date="2014" name="Front. Microbiol.">
        <title>High frequency of phylogenetically diverse reductive dehalogenase-homologous genes in deep subseafloor sedimentary metagenomes.</title>
        <authorList>
            <person name="Kawai M."/>
            <person name="Futagami T."/>
            <person name="Toyoda A."/>
            <person name="Takaki Y."/>
            <person name="Nishi S."/>
            <person name="Hori S."/>
            <person name="Arai W."/>
            <person name="Tsubouchi T."/>
            <person name="Morono Y."/>
            <person name="Uchiyama I."/>
            <person name="Ito T."/>
            <person name="Fujiyama A."/>
            <person name="Inagaki F."/>
            <person name="Takami H."/>
        </authorList>
    </citation>
    <scope>NUCLEOTIDE SEQUENCE</scope>
    <source>
        <strain evidence="2">Expedition CK06-06</strain>
    </source>
</reference>
<protein>
    <submittedName>
        <fullName evidence="2">Uncharacterized protein</fullName>
    </submittedName>
</protein>
<feature type="compositionally biased region" description="Basic and acidic residues" evidence="1">
    <location>
        <begin position="28"/>
        <end position="43"/>
    </location>
</feature>
<feature type="region of interest" description="Disordered" evidence="1">
    <location>
        <begin position="28"/>
        <end position="61"/>
    </location>
</feature>
<accession>X1SWL0</accession>
<sequence length="61" mass="7015">GLDKLHCDNCYFWREGKCDYDAIMREHSKSSKEATERLEREPAKGTTGSTYNQNPTPFPGF</sequence>
<evidence type="ECO:0000256" key="1">
    <source>
        <dbReference type="SAM" id="MobiDB-lite"/>
    </source>
</evidence>
<organism evidence="2">
    <name type="scientific">marine sediment metagenome</name>
    <dbReference type="NCBI Taxonomy" id="412755"/>
    <lineage>
        <taxon>unclassified sequences</taxon>
        <taxon>metagenomes</taxon>
        <taxon>ecological metagenomes</taxon>
    </lineage>
</organism>
<feature type="compositionally biased region" description="Polar residues" evidence="1">
    <location>
        <begin position="46"/>
        <end position="55"/>
    </location>
</feature>
<proteinExistence type="predicted"/>
<comment type="caution">
    <text evidence="2">The sequence shown here is derived from an EMBL/GenBank/DDBJ whole genome shotgun (WGS) entry which is preliminary data.</text>
</comment>